<dbReference type="OrthoDB" id="429813at2759"/>
<dbReference type="RefSeq" id="XP_031923502.1">
    <property type="nucleotide sequence ID" value="XM_032073257.1"/>
</dbReference>
<evidence type="ECO:0000313" key="3">
    <source>
        <dbReference type="EMBL" id="KAE8360421.1"/>
    </source>
</evidence>
<accession>A0A5N6ZS16</accession>
<keyword evidence="1" id="KW-0596">Phosphopantetheine</keyword>
<sequence>MSLKSLVISFTSRSGVITQNHDFYSFVGKVGLFGIALPLPGIEHGKRILASVVETRARDGPGSTWVSVPIDNEDLSRGFKDISFQQLNNAANHAARWLSEHLPGSSEPFQCFAYAGPEDFGILFSLLRLLRSRKWYMVLPSPLVTAEAQLRILEKKKCTVYLRPSSMASQVDAILCEAPHVQAVEVPELDEFMQEDEAVPYIYSKTWDEGKDDHGLYFTHPARQVRYPKPVTYNHSMMAGPDIAASLPDVELGYIHHSWGAVMALAMPIFLHTITVVGPPVPPSAEVVMKTIRYSHVEGALLPPALIDELCQSPSGLDALRQLKYVHYAGAPLSKKTGGQLASHVRIVPCISSTEAGGYFTQIHNHRDAWDYISFQDYAGAVFENRLNNLSELVFTRRPGDSPQQIFKLYPDLDRFETKDLWTEHLVHKGLWKIIGRTDDYVYLSHADGLHASLLEPEIEAHPRVRSALIGGHGPPAPVLIVELFSTEEGESREELVSSLRPYIEKVNARVHDCVRLSTERVNCCSGGEAIY</sequence>
<reference evidence="3 4" key="1">
    <citation type="submission" date="2019-04" db="EMBL/GenBank/DDBJ databases">
        <title>Friends and foes A comparative genomics studyof 23 Aspergillus species from section Flavi.</title>
        <authorList>
            <consortium name="DOE Joint Genome Institute"/>
            <person name="Kjaerbolling I."/>
            <person name="Vesth T."/>
            <person name="Frisvad J.C."/>
            <person name="Nybo J.L."/>
            <person name="Theobald S."/>
            <person name="Kildgaard S."/>
            <person name="Isbrandt T."/>
            <person name="Kuo A."/>
            <person name="Sato A."/>
            <person name="Lyhne E.K."/>
            <person name="Kogle M.E."/>
            <person name="Wiebenga A."/>
            <person name="Kun R.S."/>
            <person name="Lubbers R.J."/>
            <person name="Makela M.R."/>
            <person name="Barry K."/>
            <person name="Chovatia M."/>
            <person name="Clum A."/>
            <person name="Daum C."/>
            <person name="Haridas S."/>
            <person name="He G."/>
            <person name="LaButti K."/>
            <person name="Lipzen A."/>
            <person name="Mondo S."/>
            <person name="Riley R."/>
            <person name="Salamov A."/>
            <person name="Simmons B.A."/>
            <person name="Magnuson J.K."/>
            <person name="Henrissat B."/>
            <person name="Mortensen U.H."/>
            <person name="Larsen T.O."/>
            <person name="Devries R.P."/>
            <person name="Grigoriev I.V."/>
            <person name="Machida M."/>
            <person name="Baker S.E."/>
            <person name="Andersen M.R."/>
        </authorList>
    </citation>
    <scope>NUCLEOTIDE SEQUENCE [LARGE SCALE GENOMIC DNA]</scope>
    <source>
        <strain evidence="3 4">CBS 763.97</strain>
    </source>
</reference>
<organism evidence="3 4">
    <name type="scientific">Aspergillus caelatus</name>
    <dbReference type="NCBI Taxonomy" id="61420"/>
    <lineage>
        <taxon>Eukaryota</taxon>
        <taxon>Fungi</taxon>
        <taxon>Dikarya</taxon>
        <taxon>Ascomycota</taxon>
        <taxon>Pezizomycotina</taxon>
        <taxon>Eurotiomycetes</taxon>
        <taxon>Eurotiomycetidae</taxon>
        <taxon>Eurotiales</taxon>
        <taxon>Aspergillaceae</taxon>
        <taxon>Aspergillus</taxon>
        <taxon>Aspergillus subgen. Circumdati</taxon>
    </lineage>
</organism>
<evidence type="ECO:0000256" key="2">
    <source>
        <dbReference type="ARBA" id="ARBA00022553"/>
    </source>
</evidence>
<dbReference type="AlphaFoldDB" id="A0A5N6ZS16"/>
<evidence type="ECO:0008006" key="5">
    <source>
        <dbReference type="Google" id="ProtNLM"/>
    </source>
</evidence>
<proteinExistence type="predicted"/>
<dbReference type="EMBL" id="ML737775">
    <property type="protein sequence ID" value="KAE8360421.1"/>
    <property type="molecule type" value="Genomic_DNA"/>
</dbReference>
<dbReference type="InterPro" id="IPR042099">
    <property type="entry name" value="ANL_N_sf"/>
</dbReference>
<keyword evidence="2" id="KW-0597">Phosphoprotein</keyword>
<dbReference type="SUPFAM" id="SSF56801">
    <property type="entry name" value="Acetyl-CoA synthetase-like"/>
    <property type="match status" value="1"/>
</dbReference>
<evidence type="ECO:0000313" key="4">
    <source>
        <dbReference type="Proteomes" id="UP000326268"/>
    </source>
</evidence>
<dbReference type="Proteomes" id="UP000326268">
    <property type="component" value="Unassembled WGS sequence"/>
</dbReference>
<dbReference type="InterPro" id="IPR051414">
    <property type="entry name" value="Adenylate-forming_Reductase"/>
</dbReference>
<dbReference type="PANTHER" id="PTHR43439">
    <property type="entry name" value="PHENYLACETATE-COENZYME A LIGASE"/>
    <property type="match status" value="1"/>
</dbReference>
<dbReference type="Gene3D" id="3.40.50.12780">
    <property type="entry name" value="N-terminal domain of ligase-like"/>
    <property type="match status" value="1"/>
</dbReference>
<evidence type="ECO:0000256" key="1">
    <source>
        <dbReference type="ARBA" id="ARBA00022450"/>
    </source>
</evidence>
<dbReference type="PANTHER" id="PTHR43439:SF2">
    <property type="entry name" value="ENZYME, PUTATIVE (JCVI)-RELATED"/>
    <property type="match status" value="1"/>
</dbReference>
<protein>
    <recommendedName>
        <fullName evidence="5">AMP-binding enzyme</fullName>
    </recommendedName>
</protein>
<dbReference type="GeneID" id="43657703"/>
<keyword evidence="4" id="KW-1185">Reference proteome</keyword>
<gene>
    <name evidence="3" type="ORF">BDV27DRAFT_161686</name>
</gene>
<dbReference type="Pfam" id="PF23562">
    <property type="entry name" value="AMP-binding_C_3"/>
    <property type="match status" value="1"/>
</dbReference>
<name>A0A5N6ZS16_9EURO</name>